<evidence type="ECO:0000256" key="4">
    <source>
        <dbReference type="ARBA" id="ARBA00022670"/>
    </source>
</evidence>
<comment type="similarity">
    <text evidence="2">Belongs to the peptidase M18 family.</text>
</comment>
<keyword evidence="3" id="KW-0031">Aminopeptidase</keyword>
<evidence type="ECO:0000256" key="5">
    <source>
        <dbReference type="ARBA" id="ARBA00022723"/>
    </source>
</evidence>
<dbReference type="EMBL" id="CAETWZ010000013">
    <property type="protein sequence ID" value="CAB4367473.1"/>
    <property type="molecule type" value="Genomic_DNA"/>
</dbReference>
<dbReference type="GO" id="GO:0008237">
    <property type="term" value="F:metallopeptidase activity"/>
    <property type="evidence" value="ECO:0007669"/>
    <property type="project" value="UniProtKB-KW"/>
</dbReference>
<name>A0A6J6AF57_9ZZZZ</name>
<evidence type="ECO:0000256" key="7">
    <source>
        <dbReference type="ARBA" id="ARBA00022833"/>
    </source>
</evidence>
<reference evidence="9" key="1">
    <citation type="submission" date="2020-05" db="EMBL/GenBank/DDBJ databases">
        <authorList>
            <person name="Chiriac C."/>
            <person name="Salcher M."/>
            <person name="Ghai R."/>
            <person name="Kavagutti S V."/>
        </authorList>
    </citation>
    <scope>NUCLEOTIDE SEQUENCE</scope>
</reference>
<protein>
    <submittedName>
        <fullName evidence="9">Unannotated protein</fullName>
    </submittedName>
</protein>
<dbReference type="Gene3D" id="3.40.630.10">
    <property type="entry name" value="Zn peptidases"/>
    <property type="match status" value="1"/>
</dbReference>
<dbReference type="GO" id="GO:0006508">
    <property type="term" value="P:proteolysis"/>
    <property type="evidence" value="ECO:0007669"/>
    <property type="project" value="UniProtKB-KW"/>
</dbReference>
<gene>
    <name evidence="9" type="ORF">UFOPK4179_00256</name>
</gene>
<keyword evidence="4" id="KW-0645">Protease</keyword>
<dbReference type="Gene3D" id="2.30.250.10">
    <property type="entry name" value="Aminopeptidase i, Domain 2"/>
    <property type="match status" value="1"/>
</dbReference>
<dbReference type="SUPFAM" id="SSF53187">
    <property type="entry name" value="Zn-dependent exopeptidases"/>
    <property type="match status" value="1"/>
</dbReference>
<evidence type="ECO:0000256" key="3">
    <source>
        <dbReference type="ARBA" id="ARBA00022438"/>
    </source>
</evidence>
<organism evidence="9">
    <name type="scientific">freshwater metagenome</name>
    <dbReference type="NCBI Taxonomy" id="449393"/>
    <lineage>
        <taxon>unclassified sequences</taxon>
        <taxon>metagenomes</taxon>
        <taxon>ecological metagenomes</taxon>
    </lineage>
</organism>
<dbReference type="InterPro" id="IPR001948">
    <property type="entry name" value="Peptidase_M18"/>
</dbReference>
<dbReference type="Pfam" id="PF02127">
    <property type="entry name" value="Peptidase_M18"/>
    <property type="match status" value="1"/>
</dbReference>
<keyword evidence="8" id="KW-0482">Metalloprotease</keyword>
<comment type="cofactor">
    <cofactor evidence="1">
        <name>Zn(2+)</name>
        <dbReference type="ChEBI" id="CHEBI:29105"/>
    </cofactor>
</comment>
<sequence>MSKNSRMTLLEWLDACPTPFHVAAQASSELTSAGFTSVTQLGYEIPQTGFLAVDGSIVAWRLGSSSSSLRIIGAHSDSPNLRVLPNADIYQHGWSQLAVEMYGGLLLNSWLDRDLGIAGRVIDANGKVHLFSDSTALARIPQLAIHLDRDVNEKGVQLDKHQHMTPVWGSDSQKFSEWLTKTSGVDHIAAYDAHLFDITPAALLGHDKSLLASGRLDDQVSCWSAINALCDSASSEFTTMIVLNDHEEVGSSSSTGAAGPMLSSVIDCISQQHGLSTGQHFDRIASSWCLSADNAHAIHPNYPERHEPSHAPHINEGPAVKVNANQRYATSTRGLAHIQNVAKSNDIPLQVFASRNNIPCGSTIGPITATQLGIETIDVGVPQLSMHSAREMCGAHDPSYLVELMKAFLQS</sequence>
<evidence type="ECO:0000256" key="2">
    <source>
        <dbReference type="ARBA" id="ARBA00008290"/>
    </source>
</evidence>
<evidence type="ECO:0000256" key="8">
    <source>
        <dbReference type="ARBA" id="ARBA00023049"/>
    </source>
</evidence>
<dbReference type="PRINTS" id="PR00932">
    <property type="entry name" value="AMINO1PTASE"/>
</dbReference>
<evidence type="ECO:0000256" key="6">
    <source>
        <dbReference type="ARBA" id="ARBA00022801"/>
    </source>
</evidence>
<proteinExistence type="inferred from homology"/>
<keyword evidence="5" id="KW-0479">Metal-binding</keyword>
<evidence type="ECO:0000313" key="9">
    <source>
        <dbReference type="EMBL" id="CAB4367473.1"/>
    </source>
</evidence>
<dbReference type="AlphaFoldDB" id="A0A6J6AF57"/>
<dbReference type="GO" id="GO:0004177">
    <property type="term" value="F:aminopeptidase activity"/>
    <property type="evidence" value="ECO:0007669"/>
    <property type="project" value="UniProtKB-KW"/>
</dbReference>
<dbReference type="NCBIfam" id="NF002759">
    <property type="entry name" value="PRK02813.1"/>
    <property type="match status" value="1"/>
</dbReference>
<dbReference type="PANTHER" id="PTHR28570:SF3">
    <property type="entry name" value="ASPARTYL AMINOPEPTIDASE"/>
    <property type="match status" value="1"/>
</dbReference>
<dbReference type="GO" id="GO:0008270">
    <property type="term" value="F:zinc ion binding"/>
    <property type="evidence" value="ECO:0007669"/>
    <property type="project" value="InterPro"/>
</dbReference>
<dbReference type="GO" id="GO:0005737">
    <property type="term" value="C:cytoplasm"/>
    <property type="evidence" value="ECO:0007669"/>
    <property type="project" value="UniProtKB-ARBA"/>
</dbReference>
<dbReference type="SUPFAM" id="SSF101821">
    <property type="entry name" value="Aminopeptidase/glucanase lid domain"/>
    <property type="match status" value="1"/>
</dbReference>
<keyword evidence="6" id="KW-0378">Hydrolase</keyword>
<dbReference type="InterPro" id="IPR023358">
    <property type="entry name" value="Peptidase_M18_dom2"/>
</dbReference>
<keyword evidence="7" id="KW-0862">Zinc</keyword>
<dbReference type="PANTHER" id="PTHR28570">
    <property type="entry name" value="ASPARTYL AMINOPEPTIDASE"/>
    <property type="match status" value="1"/>
</dbReference>
<evidence type="ECO:0000256" key="1">
    <source>
        <dbReference type="ARBA" id="ARBA00001947"/>
    </source>
</evidence>
<accession>A0A6J6AF57</accession>